<proteinExistence type="predicted"/>
<dbReference type="Gene3D" id="1.10.510.10">
    <property type="entry name" value="Transferase(Phosphotransferase) domain 1"/>
    <property type="match status" value="2"/>
</dbReference>
<keyword evidence="6" id="KW-1185">Reference proteome</keyword>
<sequence length="726" mass="82131">MVLCTRSKPTSALAPFQIKVKATMSDKMHLLSGNVRMSEHSDSTFNEHYKLERKLMSGSYGTVYAGVSLSNGMKYAIKVVDRSKLSSRDDDAQIHEVEILRFLANEQTAESNCGERSLDIGIISLIDFFKSPLSYHIVMELAEGGDVFERLAKRKVYTEKDARDLARRMLQRGIAHRDIKPENLLIMSEYDDTDMKLADFGFARRFSLNDPDKMTTKCGTPAFVPPELVSSIPYGPKCDVWSAGCTLFMLLSGRAPFSIDKKKGGKNAMFYKIRAGDYVFYNSYWKHISLKARKLVLSMMQVDPKRRVSAAEALQSEWITADDDDLRRLSLEPSLREIISFNARRKLKGAIGAVMVAAGAKFWDISSAAIWRDNLFDSDEAVDGECECEEENPPDSYDTFSSDSSPYPSKPPTFESLYQLGTKIEASKNVTTWRGKSLETEKVYTIKIVDRLELSLAEEGAVLNEVAILKSLRHKHIVNLLDFFEDPRYFYLVMHRCSGGDVLDRVSSLNYYSEKDARELSQGLLSAVEFMHQRGIAHRNLKPQSLLLERDSDNTSIKISDFGNAKRVHMPHSLTTLCGSLHYVAPELLKNHPYDESADCWSVGVIMYFLLVGYLPFYNKSQQELFNIIRLGKYDFDPSDWADVSQEAMNLITKLLVVDPSNRYTATEALQSDWIKDLDDEVLAHCDLDRRRSTMTTSLCGVVNAVNWRGYSGVSDVSFEEGRASF</sequence>
<evidence type="ECO:0000256" key="3">
    <source>
        <dbReference type="SAM" id="MobiDB-lite"/>
    </source>
</evidence>
<gene>
    <name evidence="5" type="ORF">HJC23_007159</name>
</gene>
<evidence type="ECO:0000259" key="4">
    <source>
        <dbReference type="PROSITE" id="PS50011"/>
    </source>
</evidence>
<evidence type="ECO:0000313" key="5">
    <source>
        <dbReference type="EMBL" id="KAL3802334.1"/>
    </source>
</evidence>
<dbReference type="EMBL" id="JABMIG020000020">
    <property type="protein sequence ID" value="KAL3802334.1"/>
    <property type="molecule type" value="Genomic_DNA"/>
</dbReference>
<dbReference type="Gene3D" id="3.30.200.20">
    <property type="entry name" value="Phosphorylase Kinase, domain 1"/>
    <property type="match status" value="1"/>
</dbReference>
<dbReference type="Proteomes" id="UP001516023">
    <property type="component" value="Unassembled WGS sequence"/>
</dbReference>
<organism evidence="5 6">
    <name type="scientific">Cyclotella cryptica</name>
    <dbReference type="NCBI Taxonomy" id="29204"/>
    <lineage>
        <taxon>Eukaryota</taxon>
        <taxon>Sar</taxon>
        <taxon>Stramenopiles</taxon>
        <taxon>Ochrophyta</taxon>
        <taxon>Bacillariophyta</taxon>
        <taxon>Coscinodiscophyceae</taxon>
        <taxon>Thalassiosirophycidae</taxon>
        <taxon>Stephanodiscales</taxon>
        <taxon>Stephanodiscaceae</taxon>
        <taxon>Cyclotella</taxon>
    </lineage>
</organism>
<feature type="domain" description="Protein kinase" evidence="4">
    <location>
        <begin position="418"/>
        <end position="675"/>
    </location>
</feature>
<feature type="region of interest" description="Disordered" evidence="3">
    <location>
        <begin position="386"/>
        <end position="409"/>
    </location>
</feature>
<dbReference type="SUPFAM" id="SSF56112">
    <property type="entry name" value="Protein kinase-like (PK-like)"/>
    <property type="match status" value="2"/>
</dbReference>
<dbReference type="SMART" id="SM00220">
    <property type="entry name" value="S_TKc"/>
    <property type="match status" value="2"/>
</dbReference>
<protein>
    <recommendedName>
        <fullName evidence="4">Protein kinase domain-containing protein</fullName>
    </recommendedName>
</protein>
<name>A0ABD3QQN6_9STRA</name>
<reference evidence="5 6" key="1">
    <citation type="journal article" date="2020" name="G3 (Bethesda)">
        <title>Improved Reference Genome for Cyclotella cryptica CCMP332, a Model for Cell Wall Morphogenesis, Salinity Adaptation, and Lipid Production in Diatoms (Bacillariophyta).</title>
        <authorList>
            <person name="Roberts W.R."/>
            <person name="Downey K.M."/>
            <person name="Ruck E.C."/>
            <person name="Traller J.C."/>
            <person name="Alverson A.J."/>
        </authorList>
    </citation>
    <scope>NUCLEOTIDE SEQUENCE [LARGE SCALE GENOMIC DNA]</scope>
    <source>
        <strain evidence="5 6">CCMP332</strain>
    </source>
</reference>
<evidence type="ECO:0000256" key="1">
    <source>
        <dbReference type="ARBA" id="ARBA00022741"/>
    </source>
</evidence>
<feature type="compositionally biased region" description="Low complexity" evidence="3">
    <location>
        <begin position="394"/>
        <end position="407"/>
    </location>
</feature>
<dbReference type="InterPro" id="IPR008271">
    <property type="entry name" value="Ser/Thr_kinase_AS"/>
</dbReference>
<dbReference type="AlphaFoldDB" id="A0ABD3QQN6"/>
<feature type="domain" description="Protein kinase" evidence="4">
    <location>
        <begin position="49"/>
        <end position="319"/>
    </location>
</feature>
<dbReference type="FunFam" id="1.10.510.10:FF:000571">
    <property type="entry name" value="Maternal embryonic leucine zipper kinase"/>
    <property type="match status" value="1"/>
</dbReference>
<keyword evidence="2" id="KW-0067">ATP-binding</keyword>
<comment type="caution">
    <text evidence="5">The sequence shown here is derived from an EMBL/GenBank/DDBJ whole genome shotgun (WGS) entry which is preliminary data.</text>
</comment>
<evidence type="ECO:0000313" key="6">
    <source>
        <dbReference type="Proteomes" id="UP001516023"/>
    </source>
</evidence>
<dbReference type="GO" id="GO:0005524">
    <property type="term" value="F:ATP binding"/>
    <property type="evidence" value="ECO:0007669"/>
    <property type="project" value="UniProtKB-KW"/>
</dbReference>
<dbReference type="PANTHER" id="PTHR24347">
    <property type="entry name" value="SERINE/THREONINE-PROTEIN KINASE"/>
    <property type="match status" value="1"/>
</dbReference>
<dbReference type="PROSITE" id="PS50011">
    <property type="entry name" value="PROTEIN_KINASE_DOM"/>
    <property type="match status" value="2"/>
</dbReference>
<evidence type="ECO:0000256" key="2">
    <source>
        <dbReference type="ARBA" id="ARBA00022840"/>
    </source>
</evidence>
<dbReference type="PROSITE" id="PS00108">
    <property type="entry name" value="PROTEIN_KINASE_ST"/>
    <property type="match status" value="1"/>
</dbReference>
<dbReference type="Pfam" id="PF00069">
    <property type="entry name" value="Pkinase"/>
    <property type="match status" value="2"/>
</dbReference>
<dbReference type="InterPro" id="IPR000719">
    <property type="entry name" value="Prot_kinase_dom"/>
</dbReference>
<dbReference type="CDD" id="cd05117">
    <property type="entry name" value="STKc_CAMK"/>
    <property type="match status" value="2"/>
</dbReference>
<dbReference type="InterPro" id="IPR011009">
    <property type="entry name" value="Kinase-like_dom_sf"/>
</dbReference>
<keyword evidence="1" id="KW-0547">Nucleotide-binding</keyword>
<accession>A0ABD3QQN6</accession>